<sequence>MERLIHGGKKWMEVKQIALGARNTIISLAMPRRRMSGRWARTINVEEQDLLGFQLELPQLLVVKYAEIGDSGFLQRQREVHRKFQGCPNIIQCYGDECATEDSGRMIYSVLFEHASGGNLADLV</sequence>
<evidence type="ECO:0000313" key="1">
    <source>
        <dbReference type="EMBL" id="KAK9132539.1"/>
    </source>
</evidence>
<reference evidence="1 2" key="1">
    <citation type="submission" date="2024-01" db="EMBL/GenBank/DDBJ databases">
        <title>Genome assemblies of Stephania.</title>
        <authorList>
            <person name="Yang L."/>
        </authorList>
    </citation>
    <scope>NUCLEOTIDE SEQUENCE [LARGE SCALE GENOMIC DNA]</scope>
    <source>
        <strain evidence="1">JXDWG</strain>
        <tissue evidence="1">Leaf</tissue>
    </source>
</reference>
<dbReference type="Proteomes" id="UP001419268">
    <property type="component" value="Unassembled WGS sequence"/>
</dbReference>
<dbReference type="AlphaFoldDB" id="A0AAP0JEF7"/>
<evidence type="ECO:0000313" key="2">
    <source>
        <dbReference type="Proteomes" id="UP001419268"/>
    </source>
</evidence>
<proteinExistence type="predicted"/>
<accession>A0AAP0JEF7</accession>
<dbReference type="EMBL" id="JBBNAG010000005">
    <property type="protein sequence ID" value="KAK9132539.1"/>
    <property type="molecule type" value="Genomic_DNA"/>
</dbReference>
<comment type="caution">
    <text evidence="1">The sequence shown here is derived from an EMBL/GenBank/DDBJ whole genome shotgun (WGS) entry which is preliminary data.</text>
</comment>
<name>A0AAP0JEF7_9MAGN</name>
<protein>
    <submittedName>
        <fullName evidence="1">Uncharacterized protein</fullName>
    </submittedName>
</protein>
<organism evidence="1 2">
    <name type="scientific">Stephania cephalantha</name>
    <dbReference type="NCBI Taxonomy" id="152367"/>
    <lineage>
        <taxon>Eukaryota</taxon>
        <taxon>Viridiplantae</taxon>
        <taxon>Streptophyta</taxon>
        <taxon>Embryophyta</taxon>
        <taxon>Tracheophyta</taxon>
        <taxon>Spermatophyta</taxon>
        <taxon>Magnoliopsida</taxon>
        <taxon>Ranunculales</taxon>
        <taxon>Menispermaceae</taxon>
        <taxon>Menispermoideae</taxon>
        <taxon>Cissampelideae</taxon>
        <taxon>Stephania</taxon>
    </lineage>
</organism>
<gene>
    <name evidence="1" type="ORF">Scep_012067</name>
</gene>
<keyword evidence="2" id="KW-1185">Reference proteome</keyword>